<keyword evidence="3" id="KW-1185">Reference proteome</keyword>
<dbReference type="Proteomes" id="UP000252519">
    <property type="component" value="Unassembled WGS sequence"/>
</dbReference>
<name>A0A368EYB6_ANCCA</name>
<feature type="transmembrane region" description="Helical" evidence="1">
    <location>
        <begin position="69"/>
        <end position="90"/>
    </location>
</feature>
<keyword evidence="1" id="KW-0812">Transmembrane</keyword>
<evidence type="ECO:0000313" key="2">
    <source>
        <dbReference type="EMBL" id="RCN24802.1"/>
    </source>
</evidence>
<evidence type="ECO:0000256" key="1">
    <source>
        <dbReference type="SAM" id="Phobius"/>
    </source>
</evidence>
<keyword evidence="1" id="KW-0472">Membrane</keyword>
<gene>
    <name evidence="2" type="ORF">ANCCAN_29495</name>
</gene>
<feature type="transmembrane region" description="Helical" evidence="1">
    <location>
        <begin position="42"/>
        <end position="63"/>
    </location>
</feature>
<protein>
    <submittedName>
        <fullName evidence="2">Uncharacterized protein</fullName>
    </submittedName>
</protein>
<accession>A0A368EYB6</accession>
<reference evidence="2 3" key="1">
    <citation type="submission" date="2014-10" db="EMBL/GenBank/DDBJ databases">
        <title>Draft genome of the hookworm Ancylostoma caninum.</title>
        <authorList>
            <person name="Mitreva M."/>
        </authorList>
    </citation>
    <scope>NUCLEOTIDE SEQUENCE [LARGE SCALE GENOMIC DNA]</scope>
    <source>
        <strain evidence="2 3">Baltimore</strain>
    </source>
</reference>
<organism evidence="2 3">
    <name type="scientific">Ancylostoma caninum</name>
    <name type="common">Dog hookworm</name>
    <dbReference type="NCBI Taxonomy" id="29170"/>
    <lineage>
        <taxon>Eukaryota</taxon>
        <taxon>Metazoa</taxon>
        <taxon>Ecdysozoa</taxon>
        <taxon>Nematoda</taxon>
        <taxon>Chromadorea</taxon>
        <taxon>Rhabditida</taxon>
        <taxon>Rhabditina</taxon>
        <taxon>Rhabditomorpha</taxon>
        <taxon>Strongyloidea</taxon>
        <taxon>Ancylostomatidae</taxon>
        <taxon>Ancylostomatinae</taxon>
        <taxon>Ancylostoma</taxon>
    </lineage>
</organism>
<dbReference type="AlphaFoldDB" id="A0A368EYB6"/>
<proteinExistence type="predicted"/>
<dbReference type="OrthoDB" id="5883918at2759"/>
<sequence length="95" mass="10883">MADGKYFIWTENDSYVSQERELEHPEAIGEPKRGSLSINIPVLLYYSAASVIFVMLVVFWLLFFHLYSLSVFVPVVILSFSGYLLLFVNIKIACL</sequence>
<comment type="caution">
    <text evidence="2">The sequence shown here is derived from an EMBL/GenBank/DDBJ whole genome shotgun (WGS) entry which is preliminary data.</text>
</comment>
<keyword evidence="1" id="KW-1133">Transmembrane helix</keyword>
<dbReference type="EMBL" id="JOJR01016562">
    <property type="protein sequence ID" value="RCN24802.1"/>
    <property type="molecule type" value="Genomic_DNA"/>
</dbReference>
<evidence type="ECO:0000313" key="3">
    <source>
        <dbReference type="Proteomes" id="UP000252519"/>
    </source>
</evidence>